<dbReference type="NCBIfam" id="TIGR01141">
    <property type="entry name" value="hisC"/>
    <property type="match status" value="1"/>
</dbReference>
<keyword evidence="7 9" id="KW-0663">Pyridoxal phosphate</keyword>
<dbReference type="SUPFAM" id="SSF53383">
    <property type="entry name" value="PLP-dependent transferases"/>
    <property type="match status" value="1"/>
</dbReference>
<dbReference type="Proteomes" id="UP001197609">
    <property type="component" value="Unassembled WGS sequence"/>
</dbReference>
<dbReference type="AlphaFoldDB" id="A0AAJ1AKD2"/>
<dbReference type="Gene3D" id="3.40.640.10">
    <property type="entry name" value="Type I PLP-dependent aspartate aminotransferase-like (Major domain)"/>
    <property type="match status" value="1"/>
</dbReference>
<comment type="caution">
    <text evidence="11">The sequence shown here is derived from an EMBL/GenBank/DDBJ whole genome shotgun (WGS) entry which is preliminary data.</text>
</comment>
<dbReference type="HAMAP" id="MF_01023">
    <property type="entry name" value="HisC_aminotrans_2"/>
    <property type="match status" value="1"/>
</dbReference>
<dbReference type="GO" id="GO:0030170">
    <property type="term" value="F:pyridoxal phosphate binding"/>
    <property type="evidence" value="ECO:0007669"/>
    <property type="project" value="InterPro"/>
</dbReference>
<name>A0AAJ1AKD2_9BACT</name>
<keyword evidence="8 9" id="KW-0368">Histidine biosynthesis</keyword>
<dbReference type="EC" id="2.6.1.9" evidence="9"/>
<comment type="subunit">
    <text evidence="3 9">Homodimer.</text>
</comment>
<dbReference type="EMBL" id="JAIOIU010000162">
    <property type="protein sequence ID" value="MBZ0160957.1"/>
    <property type="molecule type" value="Genomic_DNA"/>
</dbReference>
<comment type="catalytic activity">
    <reaction evidence="9">
        <text>L-histidinol phosphate + 2-oxoglutarate = 3-(imidazol-4-yl)-2-oxopropyl phosphate + L-glutamate</text>
        <dbReference type="Rhea" id="RHEA:23744"/>
        <dbReference type="ChEBI" id="CHEBI:16810"/>
        <dbReference type="ChEBI" id="CHEBI:29985"/>
        <dbReference type="ChEBI" id="CHEBI:57766"/>
        <dbReference type="ChEBI" id="CHEBI:57980"/>
        <dbReference type="EC" id="2.6.1.9"/>
    </reaction>
</comment>
<evidence type="ECO:0000256" key="6">
    <source>
        <dbReference type="ARBA" id="ARBA00022679"/>
    </source>
</evidence>
<proteinExistence type="inferred from homology"/>
<dbReference type="Gene3D" id="3.90.1150.10">
    <property type="entry name" value="Aspartate Aminotransferase, domain 1"/>
    <property type="match status" value="1"/>
</dbReference>
<dbReference type="GO" id="GO:0004400">
    <property type="term" value="F:histidinol-phosphate transaminase activity"/>
    <property type="evidence" value="ECO:0007669"/>
    <property type="project" value="UniProtKB-UniRule"/>
</dbReference>
<dbReference type="InterPro" id="IPR004839">
    <property type="entry name" value="Aminotransferase_I/II_large"/>
</dbReference>
<evidence type="ECO:0000256" key="8">
    <source>
        <dbReference type="ARBA" id="ARBA00023102"/>
    </source>
</evidence>
<gene>
    <name evidence="9 11" type="primary">hisC</name>
    <name evidence="11" type="ORF">K8G79_12630</name>
</gene>
<evidence type="ECO:0000256" key="3">
    <source>
        <dbReference type="ARBA" id="ARBA00011738"/>
    </source>
</evidence>
<keyword evidence="5 9" id="KW-0028">Amino-acid biosynthesis</keyword>
<evidence type="ECO:0000256" key="4">
    <source>
        <dbReference type="ARBA" id="ARBA00022576"/>
    </source>
</evidence>
<feature type="domain" description="Aminotransferase class I/classII large" evidence="10">
    <location>
        <begin position="28"/>
        <end position="352"/>
    </location>
</feature>
<comment type="pathway">
    <text evidence="9">Amino-acid biosynthesis; L-histidine biosynthesis; L-histidine from 5-phospho-alpha-D-ribose 1-diphosphate: step 7/9.</text>
</comment>
<protein>
    <recommendedName>
        <fullName evidence="9">Histidinol-phosphate aminotransferase</fullName>
        <ecNumber evidence="9">2.6.1.9</ecNumber>
    </recommendedName>
    <alternativeName>
        <fullName evidence="9">Imidazole acetol-phosphate transaminase</fullName>
    </alternativeName>
</protein>
<dbReference type="PANTHER" id="PTHR42885:SF2">
    <property type="entry name" value="HISTIDINOL-PHOSPHATE AMINOTRANSFERASE"/>
    <property type="match status" value="1"/>
</dbReference>
<evidence type="ECO:0000256" key="7">
    <source>
        <dbReference type="ARBA" id="ARBA00022898"/>
    </source>
</evidence>
<dbReference type="GO" id="GO:0000105">
    <property type="term" value="P:L-histidine biosynthetic process"/>
    <property type="evidence" value="ECO:0007669"/>
    <property type="project" value="UniProtKB-UniRule"/>
</dbReference>
<comment type="similarity">
    <text evidence="2 9">Belongs to the class-II pyridoxal-phosphate-dependent aminotransferase family. Histidinol-phosphate aminotransferase subfamily.</text>
</comment>
<evidence type="ECO:0000313" key="12">
    <source>
        <dbReference type="Proteomes" id="UP001197609"/>
    </source>
</evidence>
<evidence type="ECO:0000256" key="9">
    <source>
        <dbReference type="HAMAP-Rule" id="MF_01023"/>
    </source>
</evidence>
<dbReference type="PANTHER" id="PTHR42885">
    <property type="entry name" value="HISTIDINOL-PHOSPHATE AMINOTRANSFERASE-RELATED"/>
    <property type="match status" value="1"/>
</dbReference>
<dbReference type="CDD" id="cd00609">
    <property type="entry name" value="AAT_like"/>
    <property type="match status" value="1"/>
</dbReference>
<feature type="modified residue" description="N6-(pyridoxal phosphate)lysine" evidence="9">
    <location>
        <position position="218"/>
    </location>
</feature>
<evidence type="ECO:0000256" key="1">
    <source>
        <dbReference type="ARBA" id="ARBA00001933"/>
    </source>
</evidence>
<evidence type="ECO:0000256" key="5">
    <source>
        <dbReference type="ARBA" id="ARBA00022605"/>
    </source>
</evidence>
<dbReference type="InterPro" id="IPR005861">
    <property type="entry name" value="HisP_aminotrans"/>
</dbReference>
<dbReference type="InterPro" id="IPR015421">
    <property type="entry name" value="PyrdxlP-dep_Trfase_major"/>
</dbReference>
<sequence length="359" mass="39691">MKRPCLLDLVRPEILSLKAYRAEESRPDLIKLDANESPFPLPEDLRLELRLALDRVDVHRYPDPHEDRVRSILAAQLQVVPEALVLGNGSDELIQLLLLATSEPGTTVLAPIPTFSMYELIARVQGLRFEGVPFGARFEPDLPRLIETIERLRPKVIFLATPNNPTGGVFSEAEIFKILAVAPGLVVVDEAYGSYAGQTMLPHLVEQERLVILRSLSKIGLAGLRIGYLVAHPTLAAELEKVRLPFNLNAFSQAAAAVLLNHQEWIDTNVREVVRERAQVMHHLVALPGVEAFPSAANFVLFRTTSPGNVVFDTLLQQGVLVRNLGSVPGLHNCLRVTVGTKAENDRFVEALTTALRQD</sequence>
<evidence type="ECO:0000256" key="2">
    <source>
        <dbReference type="ARBA" id="ARBA00007970"/>
    </source>
</evidence>
<reference evidence="11 12" key="1">
    <citation type="journal article" date="2021" name="bioRxiv">
        <title>Unraveling nitrogen, sulfur and carbon metabolic pathways and microbial community transcriptional responses to substrate deprivation and toxicity stresses in a bioreactor mimicking anoxic brackish coastal sediment conditions.</title>
        <authorList>
            <person name="Martins P.D."/>
            <person name="Echeveste M.J."/>
            <person name="Arshad A."/>
            <person name="Kurth J."/>
            <person name="Ouboter H."/>
            <person name="Jetten M.S.M."/>
            <person name="Welte C.U."/>
        </authorList>
    </citation>
    <scope>NUCLEOTIDE SEQUENCE [LARGE SCALE GENOMIC DNA]</scope>
    <source>
        <strain evidence="11">MAG_38</strain>
    </source>
</reference>
<dbReference type="InterPro" id="IPR015424">
    <property type="entry name" value="PyrdxlP-dep_Trfase"/>
</dbReference>
<comment type="cofactor">
    <cofactor evidence="1 9">
        <name>pyridoxal 5'-phosphate</name>
        <dbReference type="ChEBI" id="CHEBI:597326"/>
    </cofactor>
</comment>
<dbReference type="Pfam" id="PF00155">
    <property type="entry name" value="Aminotran_1_2"/>
    <property type="match status" value="1"/>
</dbReference>
<evidence type="ECO:0000313" key="11">
    <source>
        <dbReference type="EMBL" id="MBZ0160957.1"/>
    </source>
</evidence>
<evidence type="ECO:0000259" key="10">
    <source>
        <dbReference type="Pfam" id="PF00155"/>
    </source>
</evidence>
<keyword evidence="4 9" id="KW-0032">Aminotransferase</keyword>
<dbReference type="InterPro" id="IPR015422">
    <property type="entry name" value="PyrdxlP-dep_Trfase_small"/>
</dbReference>
<accession>A0AAJ1AKD2</accession>
<organism evidence="11 12">
    <name type="scientific">Candidatus Methylomirabilis tolerans</name>
    <dbReference type="NCBI Taxonomy" id="3123416"/>
    <lineage>
        <taxon>Bacteria</taxon>
        <taxon>Candidatus Methylomirabilota</taxon>
        <taxon>Candidatus Methylomirabilia</taxon>
        <taxon>Candidatus Methylomirabilales</taxon>
        <taxon>Candidatus Methylomirabilaceae</taxon>
        <taxon>Candidatus Methylomirabilis</taxon>
    </lineage>
</organism>
<keyword evidence="6 9" id="KW-0808">Transferase</keyword>